<dbReference type="InterPro" id="IPR036097">
    <property type="entry name" value="HisK_dim/P_sf"/>
</dbReference>
<keyword evidence="8" id="KW-0547">Nucleotide-binding</keyword>
<dbReference type="InterPro" id="IPR004358">
    <property type="entry name" value="Sig_transdc_His_kin-like_C"/>
</dbReference>
<dbReference type="Proteomes" id="UP000070186">
    <property type="component" value="Unassembled WGS sequence"/>
</dbReference>
<dbReference type="SMART" id="SM00388">
    <property type="entry name" value="HisKA"/>
    <property type="match status" value="1"/>
</dbReference>
<feature type="domain" description="Histidine kinase" evidence="21">
    <location>
        <begin position="335"/>
        <end position="558"/>
    </location>
</feature>
<evidence type="ECO:0000256" key="6">
    <source>
        <dbReference type="ARBA" id="ARBA00022679"/>
    </source>
</evidence>
<evidence type="ECO:0000313" key="25">
    <source>
        <dbReference type="EMBL" id="KXB31044.1"/>
    </source>
</evidence>
<dbReference type="InterPro" id="IPR036641">
    <property type="entry name" value="HPT_dom_sf"/>
</dbReference>
<comment type="catalytic activity">
    <reaction evidence="1">
        <text>ATP + protein L-histidine = ADP + protein N-phospho-L-histidine.</text>
        <dbReference type="EC" id="2.7.13.3"/>
    </reaction>
</comment>
<keyword evidence="9" id="KW-0418">Kinase</keyword>
<dbReference type="Pfam" id="PF00072">
    <property type="entry name" value="Response_reg"/>
    <property type="match status" value="2"/>
</dbReference>
<evidence type="ECO:0000256" key="5">
    <source>
        <dbReference type="ARBA" id="ARBA00022553"/>
    </source>
</evidence>
<keyword evidence="7 20" id="KW-0812">Transmembrane</keyword>
<feature type="domain" description="HPt" evidence="24">
    <location>
        <begin position="881"/>
        <end position="984"/>
    </location>
</feature>
<evidence type="ECO:0000259" key="24">
    <source>
        <dbReference type="PROSITE" id="PS50894"/>
    </source>
</evidence>
<evidence type="ECO:0000256" key="3">
    <source>
        <dbReference type="ARBA" id="ARBA00012438"/>
    </source>
</evidence>
<evidence type="ECO:0000259" key="23">
    <source>
        <dbReference type="PROSITE" id="PS50885"/>
    </source>
</evidence>
<keyword evidence="26" id="KW-1185">Reference proteome</keyword>
<evidence type="ECO:0000256" key="12">
    <source>
        <dbReference type="ARBA" id="ARBA00023012"/>
    </source>
</evidence>
<dbReference type="InterPro" id="IPR036890">
    <property type="entry name" value="HATPase_C_sf"/>
</dbReference>
<comment type="function">
    <text evidence="14">Member of the two-component regulatory system BvgS/BvgA. Phosphorylates BvgA via a four-step phosphorelay in response to environmental signals.</text>
</comment>
<dbReference type="FunFam" id="1.10.287.130:FF:000002">
    <property type="entry name" value="Two-component osmosensing histidine kinase"/>
    <property type="match status" value="1"/>
</dbReference>
<dbReference type="CDD" id="cd00082">
    <property type="entry name" value="HisKA"/>
    <property type="match status" value="1"/>
</dbReference>
<dbReference type="SMART" id="SM00387">
    <property type="entry name" value="HATPase_c"/>
    <property type="match status" value="1"/>
</dbReference>
<dbReference type="STRING" id="281362.AT959_10100"/>
<dbReference type="PROSITE" id="PS50109">
    <property type="entry name" value="HIS_KIN"/>
    <property type="match status" value="1"/>
</dbReference>
<dbReference type="PANTHER" id="PTHR45339">
    <property type="entry name" value="HYBRID SIGNAL TRANSDUCTION HISTIDINE KINASE J"/>
    <property type="match status" value="1"/>
</dbReference>
<feature type="modified residue" description="Phosphohistidine" evidence="18">
    <location>
        <position position="920"/>
    </location>
</feature>
<evidence type="ECO:0000313" key="26">
    <source>
        <dbReference type="Proteomes" id="UP000070186"/>
    </source>
</evidence>
<dbReference type="CDD" id="cd16922">
    <property type="entry name" value="HATPase_EvgS-ArcB-TorS-like"/>
    <property type="match status" value="1"/>
</dbReference>
<dbReference type="SUPFAM" id="SSF47226">
    <property type="entry name" value="Histidine-containing phosphotransfer domain, HPT domain"/>
    <property type="match status" value="1"/>
</dbReference>
<dbReference type="EC" id="2.7.13.3" evidence="3"/>
<feature type="modified residue" description="4-aspartylphosphate" evidence="19">
    <location>
        <position position="626"/>
    </location>
</feature>
<comment type="subcellular location">
    <subcellularLocation>
        <location evidence="2">Cell membrane</location>
        <topology evidence="2">Multi-pass membrane protein</topology>
    </subcellularLocation>
</comment>
<dbReference type="SUPFAM" id="SSF47384">
    <property type="entry name" value="Homodimeric domain of signal transducing histidine kinase"/>
    <property type="match status" value="1"/>
</dbReference>
<dbReference type="AlphaFoldDB" id="A0A133XJC3"/>
<dbReference type="GO" id="GO:0000155">
    <property type="term" value="F:phosphorelay sensor kinase activity"/>
    <property type="evidence" value="ECO:0007669"/>
    <property type="project" value="InterPro"/>
</dbReference>
<dbReference type="PROSITE" id="PS50894">
    <property type="entry name" value="HPT"/>
    <property type="match status" value="1"/>
</dbReference>
<name>A0A133XJC3_9RHOO</name>
<dbReference type="Gene3D" id="1.20.120.160">
    <property type="entry name" value="HPT domain"/>
    <property type="match status" value="1"/>
</dbReference>
<evidence type="ECO:0000256" key="4">
    <source>
        <dbReference type="ARBA" id="ARBA00022475"/>
    </source>
</evidence>
<dbReference type="InterPro" id="IPR011006">
    <property type="entry name" value="CheY-like_superfamily"/>
</dbReference>
<evidence type="ECO:0000256" key="15">
    <source>
        <dbReference type="ARBA" id="ARBA00064003"/>
    </source>
</evidence>
<evidence type="ECO:0000256" key="20">
    <source>
        <dbReference type="SAM" id="Phobius"/>
    </source>
</evidence>
<evidence type="ECO:0000256" key="9">
    <source>
        <dbReference type="ARBA" id="ARBA00022777"/>
    </source>
</evidence>
<dbReference type="CDD" id="cd00156">
    <property type="entry name" value="REC"/>
    <property type="match status" value="1"/>
</dbReference>
<feature type="domain" description="HAMP" evidence="23">
    <location>
        <begin position="253"/>
        <end position="306"/>
    </location>
</feature>
<protein>
    <recommendedName>
        <fullName evidence="16">Sensory/regulatory protein RpfC</fullName>
        <ecNumber evidence="3">2.7.13.3</ecNumber>
    </recommendedName>
    <alternativeName>
        <fullName evidence="17">Virulence sensor protein BvgS</fullName>
    </alternativeName>
</protein>
<dbReference type="Pfam" id="PF00512">
    <property type="entry name" value="HisKA"/>
    <property type="match status" value="1"/>
</dbReference>
<organism evidence="25 26">
    <name type="scientific">Dechloromonas denitrificans</name>
    <dbReference type="NCBI Taxonomy" id="281362"/>
    <lineage>
        <taxon>Bacteria</taxon>
        <taxon>Pseudomonadati</taxon>
        <taxon>Pseudomonadota</taxon>
        <taxon>Betaproteobacteria</taxon>
        <taxon>Rhodocyclales</taxon>
        <taxon>Azonexaceae</taxon>
        <taxon>Dechloromonas</taxon>
    </lineage>
</organism>
<dbReference type="PANTHER" id="PTHR45339:SF1">
    <property type="entry name" value="HYBRID SIGNAL TRANSDUCTION HISTIDINE KINASE J"/>
    <property type="match status" value="1"/>
</dbReference>
<keyword evidence="12" id="KW-0902">Two-component regulatory system</keyword>
<reference evidence="25 26" key="1">
    <citation type="submission" date="2015-12" db="EMBL/GenBank/DDBJ databases">
        <title>Nitrous oxide reduction kinetics distinguish bacteria harboring typical versus atypical NosZ.</title>
        <authorList>
            <person name="Yoon S."/>
            <person name="Nissen S."/>
            <person name="Park D."/>
            <person name="Sanford R.A."/>
            <person name="Loeffler F.E."/>
        </authorList>
    </citation>
    <scope>NUCLEOTIDE SEQUENCE [LARGE SCALE GENOMIC DNA]</scope>
    <source>
        <strain evidence="25 26">ATCC BAA-841</strain>
    </source>
</reference>
<keyword evidence="13 20" id="KW-0472">Membrane</keyword>
<evidence type="ECO:0000256" key="14">
    <source>
        <dbReference type="ARBA" id="ARBA00058004"/>
    </source>
</evidence>
<dbReference type="Gene3D" id="3.40.50.2300">
    <property type="match status" value="2"/>
</dbReference>
<evidence type="ECO:0000256" key="1">
    <source>
        <dbReference type="ARBA" id="ARBA00000085"/>
    </source>
</evidence>
<evidence type="ECO:0000256" key="2">
    <source>
        <dbReference type="ARBA" id="ARBA00004651"/>
    </source>
</evidence>
<dbReference type="InterPro" id="IPR008207">
    <property type="entry name" value="Sig_transdc_His_kin_Hpt_dom"/>
</dbReference>
<keyword evidence="10" id="KW-0067">ATP-binding</keyword>
<feature type="domain" description="Response regulatory" evidence="22">
    <location>
        <begin position="714"/>
        <end position="833"/>
    </location>
</feature>
<gene>
    <name evidence="25" type="ORF">AT959_10100</name>
</gene>
<accession>A0A133XJC3</accession>
<dbReference type="PRINTS" id="PR00344">
    <property type="entry name" value="BCTRLSENSOR"/>
</dbReference>
<dbReference type="Pfam" id="PF02518">
    <property type="entry name" value="HATPase_c"/>
    <property type="match status" value="1"/>
</dbReference>
<sequence length="1056" mass="114462">MAAVKLRQAFVLLSLLLIGMLLLIGGVTLAALSAFKEANAVTYQRQTSLTLMNDVRLEVELLSRLVSSYVSTANPRYLIYYYDILGIREGTKPRPPDQPGAYWDQVLAGLRPYQQPSGGDVLPLIKLAGQLGFDAREQGAVSRILGLAEQMKQVEQIAFAATQGLYDPASKEFVSESEPQREFAAKLLHEADYLRLRADLVEAVEGLAQLVDGRTQRNVDNATEKLESLIMTALALLLAAALLLLLSYRYLTRHLLAPLFALHQAASALAHKSYGERVGNVNGFVEVQTLATTMDGMAAAIEADIEQRQVVQEELALARARAEVAAEAKSIFLANMSHEIRTPMNAILGMAYLALRSDLQPTQRNYVAKIHDAAKSLLGILNDILDYSKIEAGKVVLESESFDLQSVVQNAVFMVQQRAQDKQLELILDYRIAHGSAFVGDSLRLGQVLINLLSNAVKFTERGHVRLVVSDWDNEDGSAVLHFAVEDTGIGMSAEQQGRLFQEFSQADGSTTRKYGGTGLGLSISKRLVEAMGGNIRAKSEVDRGSLFDFAIRLPVAAYVAHDGGKIRRRRALVVDDYAPARESMVELLRLLGCTLVDAAADGPAAIALLEAAQARSQPYDLLLLDWMMPGMGGAAVLETMLDRHLALPEKTIVVSALDVALLRDQAAQLGVGDVLQKPAPPKILCEVANSAVGEDLPLQTNAGAPQKNLDGMRVLVVEDNEINQQVAVEILHAWGVIVDLARDGQQALDLLFKQSPAHYDLVLMDLEMPVLNGSEATRLLRANTRYGGLPVVAMTAHAVGGELQAALAAGMNGHISKPFEPDDLFDVLSRHRRTLAEERLPPSADKALLAESVEDQRVLDHLAQLPGLDARLLYQRFPGRVAFICRMLRRFASEQGKVVAEIESRLAAGDRATAQRLAHSVKGLAGNLAMSDVQVQAANLEDEIKAGAADVAPCLQALDAAIAPLLAGLANLPEAPAPSVASQQPSDIARVVRRLRHCLMEGDGEAEALWLGHQESFASYFSPVVCKRLGRAISAWDFDDALRVLETTGMGGEVQ</sequence>
<dbReference type="PROSITE" id="PS50885">
    <property type="entry name" value="HAMP"/>
    <property type="match status" value="1"/>
</dbReference>
<dbReference type="GO" id="GO:0005524">
    <property type="term" value="F:ATP binding"/>
    <property type="evidence" value="ECO:0007669"/>
    <property type="project" value="UniProtKB-KW"/>
</dbReference>
<dbReference type="GO" id="GO:0005886">
    <property type="term" value="C:plasma membrane"/>
    <property type="evidence" value="ECO:0007669"/>
    <property type="project" value="UniProtKB-SubCell"/>
</dbReference>
<keyword evidence="5 19" id="KW-0597">Phosphoprotein</keyword>
<proteinExistence type="predicted"/>
<evidence type="ECO:0000256" key="19">
    <source>
        <dbReference type="PROSITE-ProRule" id="PRU00169"/>
    </source>
</evidence>
<dbReference type="Gene3D" id="3.30.565.10">
    <property type="entry name" value="Histidine kinase-like ATPase, C-terminal domain"/>
    <property type="match status" value="1"/>
</dbReference>
<dbReference type="InterPro" id="IPR003661">
    <property type="entry name" value="HisK_dim/P_dom"/>
</dbReference>
<feature type="transmembrane region" description="Helical" evidence="20">
    <location>
        <begin position="229"/>
        <end position="251"/>
    </location>
</feature>
<evidence type="ECO:0000259" key="21">
    <source>
        <dbReference type="PROSITE" id="PS50109"/>
    </source>
</evidence>
<dbReference type="InterPro" id="IPR003594">
    <property type="entry name" value="HATPase_dom"/>
</dbReference>
<feature type="modified residue" description="4-aspartylphosphate" evidence="19">
    <location>
        <position position="766"/>
    </location>
</feature>
<keyword evidence="11 20" id="KW-1133">Transmembrane helix</keyword>
<dbReference type="FunFam" id="3.30.565.10:FF:000010">
    <property type="entry name" value="Sensor histidine kinase RcsC"/>
    <property type="match status" value="1"/>
</dbReference>
<evidence type="ECO:0000256" key="8">
    <source>
        <dbReference type="ARBA" id="ARBA00022741"/>
    </source>
</evidence>
<evidence type="ECO:0000259" key="22">
    <source>
        <dbReference type="PROSITE" id="PS50110"/>
    </source>
</evidence>
<dbReference type="Gene3D" id="1.10.287.130">
    <property type="match status" value="1"/>
</dbReference>
<dbReference type="InterPro" id="IPR001789">
    <property type="entry name" value="Sig_transdc_resp-reg_receiver"/>
</dbReference>
<dbReference type="Gene3D" id="6.10.340.10">
    <property type="match status" value="1"/>
</dbReference>
<comment type="subunit">
    <text evidence="15">At low DSF concentrations, interacts with RpfF.</text>
</comment>
<dbReference type="SUPFAM" id="SSF55874">
    <property type="entry name" value="ATPase domain of HSP90 chaperone/DNA topoisomerase II/histidine kinase"/>
    <property type="match status" value="1"/>
</dbReference>
<evidence type="ECO:0000256" key="16">
    <source>
        <dbReference type="ARBA" id="ARBA00068150"/>
    </source>
</evidence>
<evidence type="ECO:0000256" key="7">
    <source>
        <dbReference type="ARBA" id="ARBA00022692"/>
    </source>
</evidence>
<evidence type="ECO:0000256" key="17">
    <source>
        <dbReference type="ARBA" id="ARBA00070152"/>
    </source>
</evidence>
<keyword evidence="6" id="KW-0808">Transferase</keyword>
<comment type="caution">
    <text evidence="25">The sequence shown here is derived from an EMBL/GenBank/DDBJ whole genome shotgun (WGS) entry which is preliminary data.</text>
</comment>
<dbReference type="SMART" id="SM00448">
    <property type="entry name" value="REC"/>
    <property type="match status" value="2"/>
</dbReference>
<evidence type="ECO:0000256" key="11">
    <source>
        <dbReference type="ARBA" id="ARBA00022989"/>
    </source>
</evidence>
<dbReference type="PROSITE" id="PS50110">
    <property type="entry name" value="RESPONSE_REGULATORY"/>
    <property type="match status" value="2"/>
</dbReference>
<evidence type="ECO:0000256" key="10">
    <source>
        <dbReference type="ARBA" id="ARBA00022840"/>
    </source>
</evidence>
<dbReference type="Pfam" id="PF01627">
    <property type="entry name" value="Hpt"/>
    <property type="match status" value="1"/>
</dbReference>
<dbReference type="SUPFAM" id="SSF52172">
    <property type="entry name" value="CheY-like"/>
    <property type="match status" value="2"/>
</dbReference>
<feature type="domain" description="Response regulatory" evidence="22">
    <location>
        <begin position="571"/>
        <end position="693"/>
    </location>
</feature>
<dbReference type="InterPro" id="IPR003660">
    <property type="entry name" value="HAMP_dom"/>
</dbReference>
<dbReference type="CDD" id="cd17546">
    <property type="entry name" value="REC_hyHK_CKI1_RcsC-like"/>
    <property type="match status" value="1"/>
</dbReference>
<dbReference type="EMBL" id="LODL01000019">
    <property type="protein sequence ID" value="KXB31044.1"/>
    <property type="molecule type" value="Genomic_DNA"/>
</dbReference>
<dbReference type="InterPro" id="IPR005467">
    <property type="entry name" value="His_kinase_dom"/>
</dbReference>
<evidence type="ECO:0000256" key="13">
    <source>
        <dbReference type="ARBA" id="ARBA00023136"/>
    </source>
</evidence>
<keyword evidence="4" id="KW-1003">Cell membrane</keyword>
<evidence type="ECO:0000256" key="18">
    <source>
        <dbReference type="PROSITE-ProRule" id="PRU00110"/>
    </source>
</evidence>